<name>A0A3N9U8X9_9VIBR</name>
<reference evidence="4 5" key="1">
    <citation type="submission" date="2018-11" db="EMBL/GenBank/DDBJ databases">
        <title>Vibrio LJC006 sp. nov., isolated from seawater during the bloom of the enteromorpha.</title>
        <authorList>
            <person name="Liang J."/>
        </authorList>
    </citation>
    <scope>NUCLEOTIDE SEQUENCE [LARGE SCALE GENOMIC DNA]</scope>
    <source>
        <strain evidence="4 5">LJC006</strain>
    </source>
</reference>
<organism evidence="4 5">
    <name type="scientific">Vibrio viridaestus</name>
    <dbReference type="NCBI Taxonomy" id="2487322"/>
    <lineage>
        <taxon>Bacteria</taxon>
        <taxon>Pseudomonadati</taxon>
        <taxon>Pseudomonadota</taxon>
        <taxon>Gammaproteobacteria</taxon>
        <taxon>Vibrionales</taxon>
        <taxon>Vibrionaceae</taxon>
        <taxon>Vibrio</taxon>
    </lineage>
</organism>
<dbReference type="EMBL" id="RJVQ01000001">
    <property type="protein sequence ID" value="RQW64676.1"/>
    <property type="molecule type" value="Genomic_DNA"/>
</dbReference>
<evidence type="ECO:0000313" key="4">
    <source>
        <dbReference type="EMBL" id="RQW64676.1"/>
    </source>
</evidence>
<dbReference type="SUPFAM" id="SSF52218">
    <property type="entry name" value="Flavoproteins"/>
    <property type="match status" value="1"/>
</dbReference>
<dbReference type="Gene3D" id="3.40.50.360">
    <property type="match status" value="1"/>
</dbReference>
<comment type="caution">
    <text evidence="4">The sequence shown here is derived from an EMBL/GenBank/DDBJ whole genome shotgun (WGS) entry which is preliminary data.</text>
</comment>
<dbReference type="InterPro" id="IPR051545">
    <property type="entry name" value="NAD(P)H_dehydrogenase_qn"/>
</dbReference>
<dbReference type="PANTHER" id="PTHR10204:SF34">
    <property type="entry name" value="NAD(P)H DEHYDROGENASE [QUINONE] 1 ISOFORM 1"/>
    <property type="match status" value="1"/>
</dbReference>
<dbReference type="PANTHER" id="PTHR10204">
    <property type="entry name" value="NAD P H OXIDOREDUCTASE-RELATED"/>
    <property type="match status" value="1"/>
</dbReference>
<dbReference type="OrthoDB" id="9798454at2"/>
<feature type="domain" description="Flavodoxin-like fold" evidence="3">
    <location>
        <begin position="2"/>
        <end position="137"/>
    </location>
</feature>
<keyword evidence="5" id="KW-1185">Reference proteome</keyword>
<evidence type="ECO:0000313" key="5">
    <source>
        <dbReference type="Proteomes" id="UP000281112"/>
    </source>
</evidence>
<dbReference type="GO" id="GO:0005829">
    <property type="term" value="C:cytosol"/>
    <property type="evidence" value="ECO:0007669"/>
    <property type="project" value="TreeGrafter"/>
</dbReference>
<evidence type="ECO:0000259" key="3">
    <source>
        <dbReference type="Pfam" id="PF02525"/>
    </source>
</evidence>
<sequence length="194" mass="22607">MKKCLVVIAHPLRNSLCQYIAEHTIEHLVGKGYTVSVKDLYQQGFNPTLNSTERESYYRDEFDSSDILEDINELKQTEFLVLIFPTWWFGFPAILKGWFDRVWAPTHAYNHASDLGAIQPCLDNLKQVYAITTLGSPWWVDVFVLWKPVYRTLKIALLGACTKKCRFQMLSLYKSENAPPDRVEKFLRKIRSKI</sequence>
<protein>
    <submittedName>
        <fullName evidence="4">Flavodoxin family protein</fullName>
    </submittedName>
</protein>
<dbReference type="GO" id="GO:0003955">
    <property type="term" value="F:NAD(P)H dehydrogenase (quinone) activity"/>
    <property type="evidence" value="ECO:0007669"/>
    <property type="project" value="TreeGrafter"/>
</dbReference>
<dbReference type="Proteomes" id="UP000281112">
    <property type="component" value="Unassembled WGS sequence"/>
</dbReference>
<evidence type="ECO:0000256" key="2">
    <source>
        <dbReference type="ARBA" id="ARBA00023002"/>
    </source>
</evidence>
<evidence type="ECO:0000256" key="1">
    <source>
        <dbReference type="ARBA" id="ARBA00006252"/>
    </source>
</evidence>
<dbReference type="AlphaFoldDB" id="A0A3N9U8X9"/>
<dbReference type="InterPro" id="IPR003680">
    <property type="entry name" value="Flavodoxin_fold"/>
</dbReference>
<dbReference type="RefSeq" id="WP_124935325.1">
    <property type="nucleotide sequence ID" value="NZ_RJVQ01000001.1"/>
</dbReference>
<accession>A0A3N9U8X9</accession>
<proteinExistence type="inferred from homology"/>
<dbReference type="Pfam" id="PF02525">
    <property type="entry name" value="Flavodoxin_2"/>
    <property type="match status" value="1"/>
</dbReference>
<gene>
    <name evidence="4" type="ORF">EES38_01100</name>
</gene>
<dbReference type="InterPro" id="IPR029039">
    <property type="entry name" value="Flavoprotein-like_sf"/>
</dbReference>
<comment type="similarity">
    <text evidence="1">Belongs to the NAD(P)H dehydrogenase (quinone) family.</text>
</comment>
<keyword evidence="2" id="KW-0560">Oxidoreductase</keyword>